<dbReference type="Proteomes" id="UP001307889">
    <property type="component" value="Chromosome 5"/>
</dbReference>
<name>A0ABN7AQG1_9HEMI</name>
<feature type="region of interest" description="Disordered" evidence="1">
    <location>
        <begin position="30"/>
        <end position="65"/>
    </location>
</feature>
<proteinExistence type="predicted"/>
<evidence type="ECO:0000313" key="2">
    <source>
        <dbReference type="EMBL" id="BES94208.1"/>
    </source>
</evidence>
<accession>A0ABN7AQG1</accession>
<dbReference type="EMBL" id="AP028913">
    <property type="protein sequence ID" value="BES94208.1"/>
    <property type="molecule type" value="Genomic_DNA"/>
</dbReference>
<organism evidence="2 3">
    <name type="scientific">Nesidiocoris tenuis</name>
    <dbReference type="NCBI Taxonomy" id="355587"/>
    <lineage>
        <taxon>Eukaryota</taxon>
        <taxon>Metazoa</taxon>
        <taxon>Ecdysozoa</taxon>
        <taxon>Arthropoda</taxon>
        <taxon>Hexapoda</taxon>
        <taxon>Insecta</taxon>
        <taxon>Pterygota</taxon>
        <taxon>Neoptera</taxon>
        <taxon>Paraneoptera</taxon>
        <taxon>Hemiptera</taxon>
        <taxon>Heteroptera</taxon>
        <taxon>Panheteroptera</taxon>
        <taxon>Cimicomorpha</taxon>
        <taxon>Miridae</taxon>
        <taxon>Dicyphina</taxon>
        <taxon>Nesidiocoris</taxon>
    </lineage>
</organism>
<evidence type="ECO:0000256" key="1">
    <source>
        <dbReference type="SAM" id="MobiDB-lite"/>
    </source>
</evidence>
<protein>
    <submittedName>
        <fullName evidence="2">Uncharacterized protein</fullName>
    </submittedName>
</protein>
<reference evidence="2 3" key="1">
    <citation type="submission" date="2023-09" db="EMBL/GenBank/DDBJ databases">
        <title>Nesidiocoris tenuis whole genome shotgun sequence.</title>
        <authorList>
            <person name="Shibata T."/>
            <person name="Shimoda M."/>
            <person name="Kobayashi T."/>
            <person name="Uehara T."/>
        </authorList>
    </citation>
    <scope>NUCLEOTIDE SEQUENCE [LARGE SCALE GENOMIC DNA]</scope>
    <source>
        <strain evidence="2 3">Japan</strain>
    </source>
</reference>
<sequence length="97" mass="11303">MLERIPGSLERTYYFPGIQIAKTTLQIRLSPRPKQPSGTFRRFRRKKAKEDNSSSRNLYTQGRVRPFDRNPCPSLGGFIGDLIEKLSLRPDLWNLRP</sequence>
<evidence type="ECO:0000313" key="3">
    <source>
        <dbReference type="Proteomes" id="UP001307889"/>
    </source>
</evidence>
<gene>
    <name evidence="2" type="ORF">NTJ_07017</name>
</gene>
<keyword evidence="3" id="KW-1185">Reference proteome</keyword>